<accession>A0A090CY91</accession>
<dbReference type="RefSeq" id="WP_154017599.1">
    <property type="nucleotide sequence ID" value="NZ_CCEJ010000003.1"/>
</dbReference>
<evidence type="ECO:0000313" key="1">
    <source>
        <dbReference type="EMBL" id="CDR33221.1"/>
    </source>
</evidence>
<reference evidence="1" key="1">
    <citation type="submission" date="2013-12" db="EMBL/GenBank/DDBJ databases">
        <authorList>
            <person name="Linke B."/>
        </authorList>
    </citation>
    <scope>NUCLEOTIDE SEQUENCE [LARGE SCALE GENOMIC DNA]</scope>
    <source>
        <strain evidence="1">CRIB-18</strain>
    </source>
</reference>
<protein>
    <submittedName>
        <fullName evidence="1">Secreted protein</fullName>
    </submittedName>
</protein>
<dbReference type="Proteomes" id="UP000031552">
    <property type="component" value="Unassembled WGS sequence"/>
</dbReference>
<reference evidence="1" key="2">
    <citation type="submission" date="2014-09" db="EMBL/GenBank/DDBJ databases">
        <title>Criblamydia sequanensis harbors a mega-plasmid encoding arsenite resistance.</title>
        <authorList>
            <person name="Bertelli C."/>
            <person name="Goesmann A."/>
            <person name="Greub G."/>
        </authorList>
    </citation>
    <scope>NUCLEOTIDE SEQUENCE [LARGE SCALE GENOMIC DNA]</scope>
    <source>
        <strain evidence="1">CRIB-18</strain>
    </source>
</reference>
<organism evidence="1 2">
    <name type="scientific">Candidatus Criblamydia sequanensis CRIB-18</name>
    <dbReference type="NCBI Taxonomy" id="1437425"/>
    <lineage>
        <taxon>Bacteria</taxon>
        <taxon>Pseudomonadati</taxon>
        <taxon>Chlamydiota</taxon>
        <taxon>Chlamydiia</taxon>
        <taxon>Parachlamydiales</taxon>
        <taxon>Candidatus Criblamydiaceae</taxon>
        <taxon>Candidatus Criblamydia</taxon>
    </lineage>
</organism>
<name>A0A090CY91_9BACT</name>
<gene>
    <name evidence="1" type="ORF">CSEC_0384</name>
</gene>
<dbReference type="AlphaFoldDB" id="A0A090CY91"/>
<dbReference type="EMBL" id="CCEJ010000003">
    <property type="protein sequence ID" value="CDR33221.1"/>
    <property type="molecule type" value="Genomic_DNA"/>
</dbReference>
<evidence type="ECO:0000313" key="2">
    <source>
        <dbReference type="Proteomes" id="UP000031552"/>
    </source>
</evidence>
<comment type="caution">
    <text evidence="1">The sequence shown here is derived from an EMBL/GenBank/DDBJ whole genome shotgun (WGS) entry which is preliminary data.</text>
</comment>
<dbReference type="STRING" id="1437425.CSEC_0384"/>
<proteinExistence type="predicted"/>
<keyword evidence="2" id="KW-1185">Reference proteome</keyword>
<sequence>MIKKIVLLFVSGLIPFLSEALDSRSDPELLKCATISYLKLIDQISCGHFSPEDGSPIISPSCKKILNGQLYTETREDFLNDLYSVYSAQGSWKIRLKDLFIDPESNASVLRLFIEMEKLGIYTAIVILRYDSDYLITEINEVLTQVTGSYNF</sequence>